<keyword evidence="5" id="KW-0813">Transport</keyword>
<reference evidence="7" key="1">
    <citation type="submission" date="2020-04" db="EMBL/GenBank/DDBJ databases">
        <title>Genome Assembly and Annotation of Botryosphaeria dothidea sdau 11-99, a Latent Pathogen of Apple Fruit Ring Rot in China.</title>
        <authorList>
            <person name="Yu C."/>
            <person name="Diao Y."/>
            <person name="Lu Q."/>
            <person name="Zhao J."/>
            <person name="Cui S."/>
            <person name="Peng C."/>
            <person name="He B."/>
            <person name="Liu H."/>
        </authorList>
    </citation>
    <scope>NUCLEOTIDE SEQUENCE [LARGE SCALE GENOMIC DNA]</scope>
    <source>
        <strain evidence="7">Sdau11-99</strain>
    </source>
</reference>
<sequence length="201" mass="22232">MFARSMDMPESTGSAPSTGMATMPSMHSTSTSGMDMGMASTFSTGTHVMLFFDGWTTDSSGAYAGTILLLFMLSVFHRFLGSLRTQLEKVWLDHPHNDEEAARNSGSSRQHERKWDSEKREKPATYLADDGAQETEPLSPSIPGAKSCEDISAAQRVWEDSESPGYGRRSPFGRPSVPWHWRKDGSRALLEFTRAALGYLL</sequence>
<keyword evidence="5" id="KW-0406">Ion transport</keyword>
<feature type="transmembrane region" description="Helical" evidence="5">
    <location>
        <begin position="61"/>
        <end position="80"/>
    </location>
</feature>
<gene>
    <name evidence="7" type="ORF">GTA08_BOTSDO07973</name>
</gene>
<evidence type="ECO:0000256" key="1">
    <source>
        <dbReference type="ARBA" id="ARBA00004141"/>
    </source>
</evidence>
<comment type="caution">
    <text evidence="7">The sequence shown here is derived from an EMBL/GenBank/DDBJ whole genome shotgun (WGS) entry which is preliminary data.</text>
</comment>
<evidence type="ECO:0000256" key="3">
    <source>
        <dbReference type="ARBA" id="ARBA00022989"/>
    </source>
</evidence>
<dbReference type="EMBL" id="WWBZ02000051">
    <property type="protein sequence ID" value="KAF4304060.1"/>
    <property type="molecule type" value="Genomic_DNA"/>
</dbReference>
<dbReference type="OrthoDB" id="73901at2759"/>
<organism evidence="7 8">
    <name type="scientific">Botryosphaeria dothidea</name>
    <dbReference type="NCBI Taxonomy" id="55169"/>
    <lineage>
        <taxon>Eukaryota</taxon>
        <taxon>Fungi</taxon>
        <taxon>Dikarya</taxon>
        <taxon>Ascomycota</taxon>
        <taxon>Pezizomycotina</taxon>
        <taxon>Dothideomycetes</taxon>
        <taxon>Dothideomycetes incertae sedis</taxon>
        <taxon>Botryosphaeriales</taxon>
        <taxon>Botryosphaeriaceae</taxon>
        <taxon>Botryosphaeria</taxon>
    </lineage>
</organism>
<dbReference type="AlphaFoldDB" id="A0A8H4N077"/>
<feature type="region of interest" description="Disordered" evidence="6">
    <location>
        <begin position="98"/>
        <end position="144"/>
    </location>
</feature>
<keyword evidence="8" id="KW-1185">Reference proteome</keyword>
<comment type="similarity">
    <text evidence="5">Belongs to the copper transporter (Ctr) (TC 1.A.56) family. SLC31A subfamily.</text>
</comment>
<dbReference type="Pfam" id="PF04145">
    <property type="entry name" value="Ctr"/>
    <property type="match status" value="1"/>
</dbReference>
<accession>A0A8H4N077</accession>
<feature type="compositionally biased region" description="Polar residues" evidence="6">
    <location>
        <begin position="11"/>
        <end position="30"/>
    </location>
</feature>
<dbReference type="GO" id="GO:0005375">
    <property type="term" value="F:copper ion transmembrane transporter activity"/>
    <property type="evidence" value="ECO:0007669"/>
    <property type="project" value="UniProtKB-UniRule"/>
</dbReference>
<keyword evidence="5" id="KW-0186">Copper</keyword>
<feature type="region of interest" description="Disordered" evidence="6">
    <location>
        <begin position="1"/>
        <end position="30"/>
    </location>
</feature>
<keyword evidence="5" id="KW-0187">Copper transport</keyword>
<name>A0A8H4N077_9PEZI</name>
<proteinExistence type="inferred from homology"/>
<evidence type="ECO:0000313" key="7">
    <source>
        <dbReference type="EMBL" id="KAF4304060.1"/>
    </source>
</evidence>
<evidence type="ECO:0000256" key="6">
    <source>
        <dbReference type="SAM" id="MobiDB-lite"/>
    </source>
</evidence>
<comment type="subcellular location">
    <subcellularLocation>
        <location evidence="1 5">Membrane</location>
        <topology evidence="1 5">Multi-pass membrane protein</topology>
    </subcellularLocation>
</comment>
<evidence type="ECO:0000256" key="5">
    <source>
        <dbReference type="RuleBase" id="RU367022"/>
    </source>
</evidence>
<protein>
    <recommendedName>
        <fullName evidence="5">Copper transport protein</fullName>
    </recommendedName>
</protein>
<keyword evidence="3 5" id="KW-1133">Transmembrane helix</keyword>
<dbReference type="PANTHER" id="PTHR12483">
    <property type="entry name" value="SOLUTE CARRIER FAMILY 31 COPPER TRANSPORTERS"/>
    <property type="match status" value="1"/>
</dbReference>
<dbReference type="PANTHER" id="PTHR12483:SF27">
    <property type="entry name" value="COPPER TRANSPORT PROTEIN CTR1"/>
    <property type="match status" value="1"/>
</dbReference>
<evidence type="ECO:0000256" key="4">
    <source>
        <dbReference type="ARBA" id="ARBA00023136"/>
    </source>
</evidence>
<keyword evidence="4 5" id="KW-0472">Membrane</keyword>
<evidence type="ECO:0000256" key="2">
    <source>
        <dbReference type="ARBA" id="ARBA00022692"/>
    </source>
</evidence>
<dbReference type="GO" id="GO:0005886">
    <property type="term" value="C:plasma membrane"/>
    <property type="evidence" value="ECO:0007669"/>
    <property type="project" value="TreeGrafter"/>
</dbReference>
<dbReference type="InterPro" id="IPR007274">
    <property type="entry name" value="Cop_transporter"/>
</dbReference>
<evidence type="ECO:0000313" key="8">
    <source>
        <dbReference type="Proteomes" id="UP000572817"/>
    </source>
</evidence>
<keyword evidence="2 5" id="KW-0812">Transmembrane</keyword>
<dbReference type="Proteomes" id="UP000572817">
    <property type="component" value="Unassembled WGS sequence"/>
</dbReference>
<feature type="compositionally biased region" description="Basic and acidic residues" evidence="6">
    <location>
        <begin position="109"/>
        <end position="123"/>
    </location>
</feature>